<feature type="region of interest" description="Disordered" evidence="1">
    <location>
        <begin position="194"/>
        <end position="244"/>
    </location>
</feature>
<dbReference type="AlphaFoldDB" id="K0TAF5"/>
<feature type="region of interest" description="Disordered" evidence="1">
    <location>
        <begin position="441"/>
        <end position="540"/>
    </location>
</feature>
<feature type="compositionally biased region" description="Basic and acidic residues" evidence="1">
    <location>
        <begin position="100"/>
        <end position="112"/>
    </location>
</feature>
<evidence type="ECO:0000313" key="2">
    <source>
        <dbReference type="EMBL" id="EJK67502.1"/>
    </source>
</evidence>
<feature type="compositionally biased region" description="Basic and acidic residues" evidence="1">
    <location>
        <begin position="59"/>
        <end position="74"/>
    </location>
</feature>
<feature type="region of interest" description="Disordered" evidence="1">
    <location>
        <begin position="270"/>
        <end position="425"/>
    </location>
</feature>
<feature type="compositionally biased region" description="Acidic residues" evidence="1">
    <location>
        <begin position="519"/>
        <end position="528"/>
    </location>
</feature>
<feature type="region of interest" description="Disordered" evidence="1">
    <location>
        <begin position="93"/>
        <end position="169"/>
    </location>
</feature>
<feature type="compositionally biased region" description="Low complexity" evidence="1">
    <location>
        <begin position="795"/>
        <end position="809"/>
    </location>
</feature>
<evidence type="ECO:0000313" key="3">
    <source>
        <dbReference type="Proteomes" id="UP000266841"/>
    </source>
</evidence>
<feature type="compositionally biased region" description="Low complexity" evidence="1">
    <location>
        <begin position="640"/>
        <end position="662"/>
    </location>
</feature>
<feature type="region of interest" description="Disordered" evidence="1">
    <location>
        <begin position="573"/>
        <end position="737"/>
    </location>
</feature>
<evidence type="ECO:0000256" key="1">
    <source>
        <dbReference type="SAM" id="MobiDB-lite"/>
    </source>
</evidence>
<feature type="compositionally biased region" description="Polar residues" evidence="1">
    <location>
        <begin position="228"/>
        <end position="238"/>
    </location>
</feature>
<feature type="compositionally biased region" description="Polar residues" evidence="1">
    <location>
        <begin position="580"/>
        <end position="601"/>
    </location>
</feature>
<feature type="compositionally biased region" description="Acidic residues" evidence="1">
    <location>
        <begin position="718"/>
        <end position="728"/>
    </location>
</feature>
<protein>
    <submittedName>
        <fullName evidence="2">Uncharacterized protein</fullName>
    </submittedName>
</protein>
<accession>K0TAF5</accession>
<reference evidence="2 3" key="1">
    <citation type="journal article" date="2012" name="Genome Biol.">
        <title>Genome and low-iron response of an oceanic diatom adapted to chronic iron limitation.</title>
        <authorList>
            <person name="Lommer M."/>
            <person name="Specht M."/>
            <person name="Roy A.S."/>
            <person name="Kraemer L."/>
            <person name="Andreson R."/>
            <person name="Gutowska M.A."/>
            <person name="Wolf J."/>
            <person name="Bergner S.V."/>
            <person name="Schilhabel M.B."/>
            <person name="Klostermeier U.C."/>
            <person name="Beiko R.G."/>
            <person name="Rosenstiel P."/>
            <person name="Hippler M."/>
            <person name="Laroche J."/>
        </authorList>
    </citation>
    <scope>NUCLEOTIDE SEQUENCE [LARGE SCALE GENOMIC DNA]</scope>
    <source>
        <strain evidence="2 3">CCMP1005</strain>
    </source>
</reference>
<feature type="compositionally biased region" description="Low complexity" evidence="1">
    <location>
        <begin position="347"/>
        <end position="374"/>
    </location>
</feature>
<feature type="compositionally biased region" description="Basic and acidic residues" evidence="1">
    <location>
        <begin position="684"/>
        <end position="711"/>
    </location>
</feature>
<feature type="compositionally biased region" description="Basic and acidic residues" evidence="1">
    <location>
        <begin position="784"/>
        <end position="794"/>
    </location>
</feature>
<dbReference type="EMBL" id="AGNL01012990">
    <property type="protein sequence ID" value="EJK67502.1"/>
    <property type="molecule type" value="Genomic_DNA"/>
</dbReference>
<keyword evidence="3" id="KW-1185">Reference proteome</keyword>
<organism evidence="2 3">
    <name type="scientific">Thalassiosira oceanica</name>
    <name type="common">Marine diatom</name>
    <dbReference type="NCBI Taxonomy" id="159749"/>
    <lineage>
        <taxon>Eukaryota</taxon>
        <taxon>Sar</taxon>
        <taxon>Stramenopiles</taxon>
        <taxon>Ochrophyta</taxon>
        <taxon>Bacillariophyta</taxon>
        <taxon>Coscinodiscophyceae</taxon>
        <taxon>Thalassiosirophycidae</taxon>
        <taxon>Thalassiosirales</taxon>
        <taxon>Thalassiosiraceae</taxon>
        <taxon>Thalassiosira</taxon>
    </lineage>
</organism>
<feature type="compositionally biased region" description="Polar residues" evidence="1">
    <location>
        <begin position="280"/>
        <end position="293"/>
    </location>
</feature>
<feature type="region of interest" description="Disordered" evidence="1">
    <location>
        <begin position="782"/>
        <end position="813"/>
    </location>
</feature>
<feature type="compositionally biased region" description="Low complexity" evidence="1">
    <location>
        <begin position="441"/>
        <end position="454"/>
    </location>
</feature>
<feature type="region of interest" description="Disordered" evidence="1">
    <location>
        <begin position="1"/>
        <end position="75"/>
    </location>
</feature>
<feature type="compositionally biased region" description="Basic and acidic residues" evidence="1">
    <location>
        <begin position="194"/>
        <end position="217"/>
    </location>
</feature>
<dbReference type="Proteomes" id="UP000266841">
    <property type="component" value="Unassembled WGS sequence"/>
</dbReference>
<sequence length="1005" mass="107711">MTTGRPVRRGSAPAAPVDIARAPAGDRRRARRVTWTSARPGGEVDGDGDGRQAAGMAGDVRRPRDMDGGRHDRAGMVGWGGAADIIEGIPEEGFLQSPEESLRSQERARRAEELDEVKDYISTASTPKTTGPKPGVVSNWQETKDPNDLSAGDTLGSPNGISNLPDRGNIVTRSDVSVVSAITLDSRVIDVDSDKRARAPRRGEKLREMQEWQEKNLRKARQFPPPSRNGSTGKSSNFVRRGSNGYFNGSSDNLNLNDLNGSSGYLGSPAKGSARASLGANPSSFHSAKSIATPTPYPRGSVDGGSDGILPAMPPLPLGEFGRRDSEPGCRSSAESTGARSFHSMPSNNVPSPSARRSSVTSSGNRSSSRSVGNVPPPRRRSGSRGGGGSRSQHQPTSPRTPREISASGWHGASVSSGHGHEEKMIMTPPSSIYLRGAYGSMSGASSALSPGSRSSERPTAGGPSPTARRAGAEAAEAVVEGGGGGERASPPMHGSSGGSPCGGSSSGGTESNCHLRDDIDDGSDGFGDETGTDHEQSCSSLDFTIQKMKALAHEELTDNSPLERRNTSSLLAIPIDGCGSSTKFTQGSRRGSAIVTQAERNQCERYHQIAQPPSNHGHKRSGTNSEDDGSGKTSGHINLTPSTSVSSMSPLKSKPSPKSVTADLPCADSSNPPNIVRYHSRQRKEASKPAEANAKEHSSERIRLIMERKRQQNQQVEEVEGLEDDSSDASGPSNVLYATRNRLKKYLSSNIRSKKGESTTSVQLQHKAGPHAQVVLTDSAFASHDKSRLRESKTSSTDHSSSLDSSYSSKEDAMVPKSEASWRWSAVVVKGITFEGVWTHGKLSTNLTVQEDEPVMTGDYDKKKAKQMGIQYIISKRSKKSNSSTAAPKYQLGDALHSQKDMIAKKSKSEATHSVSVLMKYEWCFVKRSNGVWTAAVLVDRGLQPRRRQQNERATWHSLWDIDSSSMDLEESMLFVVNEDADAKIIGRSCWGKYVRRMSVQAQH</sequence>
<comment type="caution">
    <text evidence="2">The sequence shown here is derived from an EMBL/GenBank/DDBJ whole genome shotgun (WGS) entry which is preliminary data.</text>
</comment>
<name>K0TAF5_THAOC</name>
<feature type="compositionally biased region" description="Low complexity" evidence="1">
    <location>
        <begin position="468"/>
        <end position="480"/>
    </location>
</feature>
<feature type="compositionally biased region" description="Gly residues" evidence="1">
    <location>
        <begin position="496"/>
        <end position="507"/>
    </location>
</feature>
<proteinExistence type="predicted"/>
<gene>
    <name evidence="2" type="ORF">THAOC_11451</name>
</gene>
<dbReference type="OMA" id="INAGMER"/>